<reference evidence="4 5" key="1">
    <citation type="submission" date="2019-02" db="EMBL/GenBank/DDBJ databases">
        <title>Bacterial novel species Emticicia sp. 17J42-9 isolated from soil.</title>
        <authorList>
            <person name="Jung H.-Y."/>
        </authorList>
    </citation>
    <scope>NUCLEOTIDE SEQUENCE [LARGE SCALE GENOMIC DNA]</scope>
    <source>
        <strain evidence="4 5">17J42-9</strain>
    </source>
</reference>
<evidence type="ECO:0000313" key="5">
    <source>
        <dbReference type="Proteomes" id="UP000293162"/>
    </source>
</evidence>
<dbReference type="SUPFAM" id="SSF52172">
    <property type="entry name" value="CheY-like"/>
    <property type="match status" value="1"/>
</dbReference>
<dbReference type="InterPro" id="IPR011006">
    <property type="entry name" value="CheY-like_superfamily"/>
</dbReference>
<name>A0A4Q5LXC7_9BACT</name>
<dbReference type="Proteomes" id="UP000293162">
    <property type="component" value="Unassembled WGS sequence"/>
</dbReference>
<comment type="caution">
    <text evidence="4">The sequence shown here is derived from an EMBL/GenBank/DDBJ whole genome shotgun (WGS) entry which is preliminary data.</text>
</comment>
<feature type="domain" description="Response regulatory" evidence="2">
    <location>
        <begin position="2"/>
        <end position="115"/>
    </location>
</feature>
<evidence type="ECO:0000259" key="3">
    <source>
        <dbReference type="PROSITE" id="PS50930"/>
    </source>
</evidence>
<sequence length="257" mass="29846">MNAIIIEDEKLVARELTYKIAEIDAEVKILEVLPSVKTALRWLGENAEPDLVFADIQLADGVSFEIFDRFQLNCPIIFTTSYNEYAIRAFKVNGIDYLLKPVEPDELAKAINKAKELNKTKAKSPIDLNRLVEMLQVGNVNKPIYKEHFLANHRTSWIPVKVNDIAFFYYEAIIYLVTKTNEKYTLDMSSMDELEELLDPVKFYRLNRQYIVCIDMIQSVKSIENSKLIVKLKNPHQTTEIDISRHKAPTFKKWLEK</sequence>
<dbReference type="InterPro" id="IPR046947">
    <property type="entry name" value="LytR-like"/>
</dbReference>
<protein>
    <submittedName>
        <fullName evidence="4">Response regulator transcription factor</fullName>
    </submittedName>
</protein>
<dbReference type="InterPro" id="IPR007492">
    <property type="entry name" value="LytTR_DNA-bd_dom"/>
</dbReference>
<dbReference type="InterPro" id="IPR001789">
    <property type="entry name" value="Sig_transdc_resp-reg_receiver"/>
</dbReference>
<dbReference type="SMART" id="SM00850">
    <property type="entry name" value="LytTR"/>
    <property type="match status" value="1"/>
</dbReference>
<proteinExistence type="predicted"/>
<gene>
    <name evidence="4" type="ORF">EWM59_17310</name>
</gene>
<organism evidence="4 5">
    <name type="scientific">Emticicia agri</name>
    <dbReference type="NCBI Taxonomy" id="2492393"/>
    <lineage>
        <taxon>Bacteria</taxon>
        <taxon>Pseudomonadati</taxon>
        <taxon>Bacteroidota</taxon>
        <taxon>Cytophagia</taxon>
        <taxon>Cytophagales</taxon>
        <taxon>Leadbetterellaceae</taxon>
        <taxon>Emticicia</taxon>
    </lineage>
</organism>
<feature type="modified residue" description="4-aspartylphosphate" evidence="1">
    <location>
        <position position="55"/>
    </location>
</feature>
<dbReference type="GO" id="GO:0003677">
    <property type="term" value="F:DNA binding"/>
    <property type="evidence" value="ECO:0007669"/>
    <property type="project" value="InterPro"/>
</dbReference>
<dbReference type="Pfam" id="PF00072">
    <property type="entry name" value="Response_reg"/>
    <property type="match status" value="1"/>
</dbReference>
<feature type="domain" description="HTH LytTR-type" evidence="3">
    <location>
        <begin position="149"/>
        <end position="257"/>
    </location>
</feature>
<dbReference type="EMBL" id="SEWF01000026">
    <property type="protein sequence ID" value="RYU94402.1"/>
    <property type="molecule type" value="Genomic_DNA"/>
</dbReference>
<dbReference type="PANTHER" id="PTHR37299:SF1">
    <property type="entry name" value="STAGE 0 SPORULATION PROTEIN A HOMOLOG"/>
    <property type="match status" value="1"/>
</dbReference>
<dbReference type="Gene3D" id="2.40.50.1020">
    <property type="entry name" value="LytTr DNA-binding domain"/>
    <property type="match status" value="1"/>
</dbReference>
<dbReference type="PROSITE" id="PS50930">
    <property type="entry name" value="HTH_LYTTR"/>
    <property type="match status" value="1"/>
</dbReference>
<dbReference type="GO" id="GO:0000156">
    <property type="term" value="F:phosphorelay response regulator activity"/>
    <property type="evidence" value="ECO:0007669"/>
    <property type="project" value="InterPro"/>
</dbReference>
<keyword evidence="1" id="KW-0597">Phosphoprotein</keyword>
<dbReference type="AlphaFoldDB" id="A0A4Q5LXC7"/>
<evidence type="ECO:0000256" key="1">
    <source>
        <dbReference type="PROSITE-ProRule" id="PRU00169"/>
    </source>
</evidence>
<dbReference type="FunFam" id="3.40.50.2300:FF:000361">
    <property type="entry name" value="Two-component system response regulator"/>
    <property type="match status" value="1"/>
</dbReference>
<dbReference type="RefSeq" id="WP_130022490.1">
    <property type="nucleotide sequence ID" value="NZ_SEWF01000026.1"/>
</dbReference>
<dbReference type="SMART" id="SM00448">
    <property type="entry name" value="REC"/>
    <property type="match status" value="1"/>
</dbReference>
<evidence type="ECO:0000259" key="2">
    <source>
        <dbReference type="PROSITE" id="PS50110"/>
    </source>
</evidence>
<accession>A0A4Q5LXC7</accession>
<keyword evidence="5" id="KW-1185">Reference proteome</keyword>
<dbReference type="Pfam" id="PF04397">
    <property type="entry name" value="LytTR"/>
    <property type="match status" value="1"/>
</dbReference>
<dbReference type="PANTHER" id="PTHR37299">
    <property type="entry name" value="TRANSCRIPTIONAL REGULATOR-RELATED"/>
    <property type="match status" value="1"/>
</dbReference>
<dbReference type="Gene3D" id="3.40.50.2300">
    <property type="match status" value="1"/>
</dbReference>
<dbReference type="OrthoDB" id="646623at2"/>
<evidence type="ECO:0000313" key="4">
    <source>
        <dbReference type="EMBL" id="RYU94402.1"/>
    </source>
</evidence>
<dbReference type="PROSITE" id="PS50110">
    <property type="entry name" value="RESPONSE_REGULATORY"/>
    <property type="match status" value="1"/>
</dbReference>